<protein>
    <recommendedName>
        <fullName evidence="3">Cell wall binding repeat 2</fullName>
    </recommendedName>
</protein>
<reference evidence="1" key="1">
    <citation type="thesis" date="2015" institute="Rutgers" country="The State University of New Jersey, 14 College Farm Rd., New Brunswick, NJ, USA">
        <title>Ammonia toxicity in bacteria and its implications for treatment of and resource recovery from highly nitrogenous organic wastes.</title>
        <authorList>
            <person name="Luther A.K."/>
        </authorList>
    </citation>
    <scope>NUCLEOTIDE SEQUENCE</scope>
    <source>
        <strain evidence="1">RT-10B</strain>
    </source>
</reference>
<proteinExistence type="predicted"/>
<evidence type="ECO:0000313" key="2">
    <source>
        <dbReference type="Proteomes" id="UP000241434"/>
    </source>
</evidence>
<evidence type="ECO:0008006" key="3">
    <source>
        <dbReference type="Google" id="ProtNLM"/>
    </source>
</evidence>
<dbReference type="GO" id="GO:0030288">
    <property type="term" value="C:outer membrane-bounded periplasmic space"/>
    <property type="evidence" value="ECO:0007669"/>
    <property type="project" value="TreeGrafter"/>
</dbReference>
<dbReference type="Proteomes" id="UP000241434">
    <property type="component" value="Unassembled WGS sequence"/>
</dbReference>
<accession>A0A2P7PZS5</accession>
<dbReference type="InterPro" id="IPR007253">
    <property type="entry name" value="Cell_wall-bd_2"/>
</dbReference>
<comment type="caution">
    <text evidence="1">The sequence shown here is derived from an EMBL/GenBank/DDBJ whole genome shotgun (WGS) entry which is preliminary data.</text>
</comment>
<dbReference type="InterPro" id="IPR051922">
    <property type="entry name" value="Bact_Sporulation_Assoc"/>
</dbReference>
<name>A0A2P7PZS5_9FIRM</name>
<keyword evidence="2" id="KW-1185">Reference proteome</keyword>
<dbReference type="PANTHER" id="PTHR30032">
    <property type="entry name" value="N-ACETYLMURAMOYL-L-ALANINE AMIDASE-RELATED"/>
    <property type="match status" value="1"/>
</dbReference>
<gene>
    <name evidence="1" type="ORF">UF10_06065</name>
</gene>
<sequence length="114" mass="12574">MADSLREKTNNKKDMILVDGTDFPDGITISSLAAKFKSPILLTTPNNTHPTTAKAINDWTIENILIGGGYNSVSNSIEDKLDIKNKERVAGSNRYNTAVEISKRYTESTELGKR</sequence>
<organism evidence="1 2">
    <name type="scientific">Peptostreptococcus russellii</name>
    <dbReference type="NCBI Taxonomy" id="215200"/>
    <lineage>
        <taxon>Bacteria</taxon>
        <taxon>Bacillati</taxon>
        <taxon>Bacillota</taxon>
        <taxon>Clostridia</taxon>
        <taxon>Peptostreptococcales</taxon>
        <taxon>Peptostreptococcaceae</taxon>
        <taxon>Peptostreptococcus</taxon>
    </lineage>
</organism>
<dbReference type="AlphaFoldDB" id="A0A2P7PZS5"/>
<evidence type="ECO:0000313" key="1">
    <source>
        <dbReference type="EMBL" id="PSJ31206.1"/>
    </source>
</evidence>
<dbReference type="Pfam" id="PF04122">
    <property type="entry name" value="CW_binding_2"/>
    <property type="match status" value="1"/>
</dbReference>
<dbReference type="Gene3D" id="3.40.50.12090">
    <property type="match status" value="1"/>
</dbReference>
<dbReference type="PANTHER" id="PTHR30032:SF4">
    <property type="entry name" value="AMIDASE ENHANCER"/>
    <property type="match status" value="1"/>
</dbReference>
<dbReference type="EMBL" id="JYGE01000005">
    <property type="protein sequence ID" value="PSJ31206.1"/>
    <property type="molecule type" value="Genomic_DNA"/>
</dbReference>